<dbReference type="Proteomes" id="UP000314294">
    <property type="component" value="Unassembled WGS sequence"/>
</dbReference>
<gene>
    <name evidence="2" type="ORF">EYF80_022278</name>
</gene>
<reference evidence="2 3" key="1">
    <citation type="submission" date="2019-03" db="EMBL/GenBank/DDBJ databases">
        <title>First draft genome of Liparis tanakae, snailfish: a comprehensive survey of snailfish specific genes.</title>
        <authorList>
            <person name="Kim W."/>
            <person name="Song I."/>
            <person name="Jeong J.-H."/>
            <person name="Kim D."/>
            <person name="Kim S."/>
            <person name="Ryu S."/>
            <person name="Song J.Y."/>
            <person name="Lee S.K."/>
        </authorList>
    </citation>
    <scope>NUCLEOTIDE SEQUENCE [LARGE SCALE GENOMIC DNA]</scope>
    <source>
        <tissue evidence="2">Muscle</tissue>
    </source>
</reference>
<proteinExistence type="predicted"/>
<dbReference type="EMBL" id="SRLO01000203">
    <property type="protein sequence ID" value="TNN67472.1"/>
    <property type="molecule type" value="Genomic_DNA"/>
</dbReference>
<name>A0A4Z2HRN4_9TELE</name>
<sequence length="150" mass="16262">MSITGPLKNVTGGLDEKKPGGNAGIKLTRDVSEYDFLRVPPDSLQKPSRPGRLSLWRRSGRTQQPEQSREVRPNHFSSPVAIVFLRSGPDISSSPRSCEQRGPTTGCGDVIKREDRCAPPTAQYPQYTFGTFMGGTGHTGVASKCSSFPP</sequence>
<feature type="region of interest" description="Disordered" evidence="1">
    <location>
        <begin position="91"/>
        <end position="112"/>
    </location>
</feature>
<keyword evidence="3" id="KW-1185">Reference proteome</keyword>
<evidence type="ECO:0000313" key="3">
    <source>
        <dbReference type="Proteomes" id="UP000314294"/>
    </source>
</evidence>
<protein>
    <submittedName>
        <fullName evidence="2">Uncharacterized protein</fullName>
    </submittedName>
</protein>
<organism evidence="2 3">
    <name type="scientific">Liparis tanakae</name>
    <name type="common">Tanaka's snailfish</name>
    <dbReference type="NCBI Taxonomy" id="230148"/>
    <lineage>
        <taxon>Eukaryota</taxon>
        <taxon>Metazoa</taxon>
        <taxon>Chordata</taxon>
        <taxon>Craniata</taxon>
        <taxon>Vertebrata</taxon>
        <taxon>Euteleostomi</taxon>
        <taxon>Actinopterygii</taxon>
        <taxon>Neopterygii</taxon>
        <taxon>Teleostei</taxon>
        <taxon>Neoteleostei</taxon>
        <taxon>Acanthomorphata</taxon>
        <taxon>Eupercaria</taxon>
        <taxon>Perciformes</taxon>
        <taxon>Cottioidei</taxon>
        <taxon>Cottales</taxon>
        <taxon>Liparidae</taxon>
        <taxon>Liparis</taxon>
    </lineage>
</organism>
<evidence type="ECO:0000256" key="1">
    <source>
        <dbReference type="SAM" id="MobiDB-lite"/>
    </source>
</evidence>
<evidence type="ECO:0000313" key="2">
    <source>
        <dbReference type="EMBL" id="TNN67472.1"/>
    </source>
</evidence>
<feature type="region of interest" description="Disordered" evidence="1">
    <location>
        <begin position="1"/>
        <end position="26"/>
    </location>
</feature>
<accession>A0A4Z2HRN4</accession>
<comment type="caution">
    <text evidence="2">The sequence shown here is derived from an EMBL/GenBank/DDBJ whole genome shotgun (WGS) entry which is preliminary data.</text>
</comment>
<feature type="region of interest" description="Disordered" evidence="1">
    <location>
        <begin position="39"/>
        <end position="76"/>
    </location>
</feature>
<dbReference type="AlphaFoldDB" id="A0A4Z2HRN4"/>